<comment type="similarity">
    <text evidence="2">Belongs to the NOC2 family.</text>
</comment>
<organism evidence="5 6">
    <name type="scientific">Jimgerdemannia flammicorona</name>
    <dbReference type="NCBI Taxonomy" id="994334"/>
    <lineage>
        <taxon>Eukaryota</taxon>
        <taxon>Fungi</taxon>
        <taxon>Fungi incertae sedis</taxon>
        <taxon>Mucoromycota</taxon>
        <taxon>Mucoromycotina</taxon>
        <taxon>Endogonomycetes</taxon>
        <taxon>Endogonales</taxon>
        <taxon>Endogonaceae</taxon>
        <taxon>Jimgerdemannia</taxon>
    </lineage>
</organism>
<dbReference type="Proteomes" id="UP000274822">
    <property type="component" value="Unassembled WGS sequence"/>
</dbReference>
<comment type="subcellular location">
    <subcellularLocation>
        <location evidence="1">Nucleus</location>
    </subcellularLocation>
</comment>
<feature type="compositionally biased region" description="Acidic residues" evidence="4">
    <location>
        <begin position="195"/>
        <end position="207"/>
    </location>
</feature>
<dbReference type="AlphaFoldDB" id="A0A433QEV7"/>
<dbReference type="PANTHER" id="PTHR12687:SF4">
    <property type="entry name" value="NUCLEOLAR COMPLEX PROTEIN 2 HOMOLOG"/>
    <property type="match status" value="1"/>
</dbReference>
<feature type="compositionally biased region" description="Basic residues" evidence="4">
    <location>
        <begin position="138"/>
        <end position="148"/>
    </location>
</feature>
<evidence type="ECO:0000256" key="1">
    <source>
        <dbReference type="ARBA" id="ARBA00004123"/>
    </source>
</evidence>
<reference evidence="5 6" key="1">
    <citation type="journal article" date="2018" name="New Phytol.">
        <title>Phylogenomics of Endogonaceae and evolution of mycorrhizas within Mucoromycota.</title>
        <authorList>
            <person name="Chang Y."/>
            <person name="Desiro A."/>
            <person name="Na H."/>
            <person name="Sandor L."/>
            <person name="Lipzen A."/>
            <person name="Clum A."/>
            <person name="Barry K."/>
            <person name="Grigoriev I.V."/>
            <person name="Martin F.M."/>
            <person name="Stajich J.E."/>
            <person name="Smith M.E."/>
            <person name="Bonito G."/>
            <person name="Spatafora J.W."/>
        </authorList>
    </citation>
    <scope>NUCLEOTIDE SEQUENCE [LARGE SCALE GENOMIC DNA]</scope>
    <source>
        <strain evidence="5 6">AD002</strain>
    </source>
</reference>
<feature type="compositionally biased region" description="Acidic residues" evidence="4">
    <location>
        <begin position="103"/>
        <end position="134"/>
    </location>
</feature>
<dbReference type="GO" id="GO:0030691">
    <property type="term" value="C:Noc2p-Noc3p complex"/>
    <property type="evidence" value="ECO:0007669"/>
    <property type="project" value="TreeGrafter"/>
</dbReference>
<dbReference type="PANTHER" id="PTHR12687">
    <property type="entry name" value="NUCLEOLAR COMPLEX 2 AND RAD4-RELATED"/>
    <property type="match status" value="1"/>
</dbReference>
<feature type="compositionally biased region" description="Acidic residues" evidence="4">
    <location>
        <begin position="174"/>
        <end position="187"/>
    </location>
</feature>
<evidence type="ECO:0000313" key="6">
    <source>
        <dbReference type="Proteomes" id="UP000274822"/>
    </source>
</evidence>
<feature type="region of interest" description="Disordered" evidence="4">
    <location>
        <begin position="49"/>
        <end position="148"/>
    </location>
</feature>
<proteinExistence type="inferred from homology"/>
<feature type="region of interest" description="Disordered" evidence="4">
    <location>
        <begin position="174"/>
        <end position="236"/>
    </location>
</feature>
<dbReference type="GO" id="GO:0030690">
    <property type="term" value="C:Noc1p-Noc2p complex"/>
    <property type="evidence" value="ECO:0007669"/>
    <property type="project" value="TreeGrafter"/>
</dbReference>
<feature type="non-terminal residue" evidence="5">
    <location>
        <position position="472"/>
    </location>
</feature>
<evidence type="ECO:0000256" key="3">
    <source>
        <dbReference type="ARBA" id="ARBA00023242"/>
    </source>
</evidence>
<name>A0A433QEV7_9FUNG</name>
<feature type="compositionally biased region" description="Gly residues" evidence="4">
    <location>
        <begin position="7"/>
        <end position="16"/>
    </location>
</feature>
<evidence type="ECO:0000256" key="4">
    <source>
        <dbReference type="SAM" id="MobiDB-lite"/>
    </source>
</evidence>
<gene>
    <name evidence="5" type="ORF">BC938DRAFT_482067</name>
</gene>
<keyword evidence="3" id="KW-0539">Nucleus</keyword>
<dbReference type="InterPro" id="IPR005343">
    <property type="entry name" value="Noc2"/>
</dbReference>
<dbReference type="Pfam" id="PF03715">
    <property type="entry name" value="Noc2"/>
    <property type="match status" value="1"/>
</dbReference>
<dbReference type="EMBL" id="RBNJ01006822">
    <property type="protein sequence ID" value="RUS28284.1"/>
    <property type="molecule type" value="Genomic_DNA"/>
</dbReference>
<dbReference type="GO" id="GO:0042273">
    <property type="term" value="P:ribosomal large subunit biogenesis"/>
    <property type="evidence" value="ECO:0007669"/>
    <property type="project" value="TreeGrafter"/>
</dbReference>
<feature type="compositionally biased region" description="Basic and acidic residues" evidence="4">
    <location>
        <begin position="219"/>
        <end position="235"/>
    </location>
</feature>
<feature type="compositionally biased region" description="Acidic residues" evidence="4">
    <location>
        <begin position="59"/>
        <end position="77"/>
    </location>
</feature>
<dbReference type="GO" id="GO:0005730">
    <property type="term" value="C:nucleolus"/>
    <property type="evidence" value="ECO:0007669"/>
    <property type="project" value="TreeGrafter"/>
</dbReference>
<comment type="caution">
    <text evidence="5">The sequence shown here is derived from an EMBL/GenBank/DDBJ whole genome shotgun (WGS) entry which is preliminary data.</text>
</comment>
<dbReference type="GO" id="GO:0005654">
    <property type="term" value="C:nucleoplasm"/>
    <property type="evidence" value="ECO:0007669"/>
    <property type="project" value="TreeGrafter"/>
</dbReference>
<accession>A0A433QEV7</accession>
<protein>
    <submittedName>
        <fullName evidence="5">Noc2p family-domain-containing protein</fullName>
    </submittedName>
</protein>
<evidence type="ECO:0000313" key="5">
    <source>
        <dbReference type="EMBL" id="RUS28284.1"/>
    </source>
</evidence>
<keyword evidence="6" id="KW-1185">Reference proteome</keyword>
<feature type="compositionally biased region" description="Acidic residues" evidence="4">
    <location>
        <begin position="17"/>
        <end position="26"/>
    </location>
</feature>
<evidence type="ECO:0000256" key="2">
    <source>
        <dbReference type="ARBA" id="ARBA00005907"/>
    </source>
</evidence>
<sequence>MSVDDFFGGGFSLGEGGDGDGDESDDNDVRVEMIDQAERRKHTILTCCVRSSLPRTQDDDFLALEQVEDEAYSDSDTEMGPVTKPKARPANGKTKKGVKKAEADEDEEDNDEDEGDEKEADEDGDEGEDDDDEDGMHKKPSLKKDISRHKHELEALKARDPEFYKFLQENDQELLEFDVSDDELGSEDDAKAEGSEDEGEGSDDNEALAEAAALAEMEGGGREKESKVVKGHGDAGDPMAVTKEMVAEWQLALDEKRSLRALRRMLLALQQACNRLAPLGPAGPDAPPPATQAGALAYYGASLEGAEPRSAFVLEQRVATTSRADRERHDLIGVYGVLGVLWEDCEGVFEGKDLGEVALLHLWSSPSSTDTVRIQAFLNIRTLAETVPATTSSTKSGKSSKQQSSNFLDLCLKATYMTFVRHARNTNAHTLPQIRLMRNLAVELVGVDLAQGYQAGFVYVRQLAIHLRNSMN</sequence>
<feature type="region of interest" description="Disordered" evidence="4">
    <location>
        <begin position="1"/>
        <end position="34"/>
    </location>
</feature>